<dbReference type="InterPro" id="IPR005174">
    <property type="entry name" value="KIB1-4_b-propeller"/>
</dbReference>
<reference evidence="4" key="3">
    <citation type="submission" date="2018-08" db="UniProtKB">
        <authorList>
            <consortium name="EnsemblPlants"/>
        </authorList>
    </citation>
    <scope>IDENTIFICATION</scope>
    <source>
        <strain evidence="4">cv. Bd21</strain>
    </source>
</reference>
<evidence type="ECO:0000313" key="5">
    <source>
        <dbReference type="Proteomes" id="UP000008810"/>
    </source>
</evidence>
<protein>
    <recommendedName>
        <fullName evidence="2">KIB1-4 beta-propeller domain-containing protein</fullName>
    </recommendedName>
</protein>
<dbReference type="Pfam" id="PF03478">
    <property type="entry name" value="Beta-prop_KIB1-4"/>
    <property type="match status" value="1"/>
</dbReference>
<proteinExistence type="predicted"/>
<dbReference type="EMBL" id="CM000882">
    <property type="protein sequence ID" value="PNT66619.1"/>
    <property type="molecule type" value="Genomic_DNA"/>
</dbReference>
<dbReference type="Proteomes" id="UP000008810">
    <property type="component" value="Chromosome 3"/>
</dbReference>
<name>A0A2K2CX64_BRADI</name>
<evidence type="ECO:0000256" key="1">
    <source>
        <dbReference type="SAM" id="MobiDB-lite"/>
    </source>
</evidence>
<reference evidence="3" key="2">
    <citation type="submission" date="2017-06" db="EMBL/GenBank/DDBJ databases">
        <title>WGS assembly of Brachypodium distachyon.</title>
        <authorList>
            <consortium name="The International Brachypodium Initiative"/>
            <person name="Lucas S."/>
            <person name="Harmon-Smith M."/>
            <person name="Lail K."/>
            <person name="Tice H."/>
            <person name="Grimwood J."/>
            <person name="Bruce D."/>
            <person name="Barry K."/>
            <person name="Shu S."/>
            <person name="Lindquist E."/>
            <person name="Wang M."/>
            <person name="Pitluck S."/>
            <person name="Vogel J.P."/>
            <person name="Garvin D.F."/>
            <person name="Mockler T.C."/>
            <person name="Schmutz J."/>
            <person name="Rokhsar D."/>
            <person name="Bevan M.W."/>
        </authorList>
    </citation>
    <scope>NUCLEOTIDE SEQUENCE</scope>
    <source>
        <strain evidence="3">Bd21</strain>
    </source>
</reference>
<gene>
    <name evidence="3" type="ORF">BRADI_3g14900v3</name>
</gene>
<dbReference type="PANTHER" id="PTHR33127:SF24">
    <property type="entry name" value="OS08G0193000 PROTEIN"/>
    <property type="match status" value="1"/>
</dbReference>
<dbReference type="InParanoid" id="A0A2K2CX64"/>
<dbReference type="OrthoDB" id="676450at2759"/>
<feature type="domain" description="KIB1-4 beta-propeller" evidence="2">
    <location>
        <begin position="114"/>
        <end position="360"/>
    </location>
</feature>
<feature type="region of interest" description="Disordered" evidence="1">
    <location>
        <begin position="13"/>
        <end position="80"/>
    </location>
</feature>
<evidence type="ECO:0000259" key="2">
    <source>
        <dbReference type="Pfam" id="PF03478"/>
    </source>
</evidence>
<dbReference type="FunCoup" id="A0A2K2CX64">
    <property type="interactions" value="817"/>
</dbReference>
<evidence type="ECO:0000313" key="3">
    <source>
        <dbReference type="EMBL" id="PNT66619.1"/>
    </source>
</evidence>
<evidence type="ECO:0000313" key="4">
    <source>
        <dbReference type="EnsemblPlants" id="PNT66619"/>
    </source>
</evidence>
<dbReference type="EnsemblPlants" id="PNT66619">
    <property type="protein sequence ID" value="PNT66619"/>
    <property type="gene ID" value="BRADI_3g14900v3"/>
</dbReference>
<dbReference type="Gramene" id="PNT66619">
    <property type="protein sequence ID" value="PNT66619"/>
    <property type="gene ID" value="BRADI_3g14900v3"/>
</dbReference>
<dbReference type="AlphaFoldDB" id="A0A2K2CX64"/>
<feature type="compositionally biased region" description="Low complexity" evidence="1">
    <location>
        <begin position="17"/>
        <end position="27"/>
    </location>
</feature>
<accession>A0A2K2CX64</accession>
<dbReference type="PANTHER" id="PTHR33127">
    <property type="entry name" value="TRANSMEMBRANE PROTEIN"/>
    <property type="match status" value="1"/>
</dbReference>
<sequence>MLSKLSDRLGKLLCGLSPPSTATTPSDADPPPRAACGGGGGLSSPLLFPSVSQQEGLRGCLPPPPSSSSRPAPTDEGDDEVLLPCLAFGSEDGYRVFSMADNRMLEDGAEVRMRLARGRRVMPSSLGGKVFATDMCGLLNSHLADPFTGARTPLPGLPVPLCQEEPMPAQAHEPEPNKLMNTDDAFAWDLSPHGAMVARGDTVFFSSFSPGSGGDGWVPVHRSRDGSAMTVNCRGGFFFVLELGALVTTVIDAGTLEVAAVIDPPPHRGEIFHAILVTSAGADEVLLLTLRRGRYRYDDDSSKAYRARLDGREQPRWEPVKDIGDRAAFVDTRHGFAVRAGERARRNCVYMAMRKEELDDDGSTQHGGGVVARHVIKVAPLGELIVGWELDEGSDQLGRFKVKQPA</sequence>
<feature type="non-terminal residue" evidence="3">
    <location>
        <position position="406"/>
    </location>
</feature>
<reference evidence="3 4" key="1">
    <citation type="journal article" date="2010" name="Nature">
        <title>Genome sequencing and analysis of the model grass Brachypodium distachyon.</title>
        <authorList>
            <consortium name="International Brachypodium Initiative"/>
        </authorList>
    </citation>
    <scope>NUCLEOTIDE SEQUENCE [LARGE SCALE GENOMIC DNA]</scope>
    <source>
        <strain evidence="3 4">Bd21</strain>
    </source>
</reference>
<keyword evidence="5" id="KW-1185">Reference proteome</keyword>
<organism evidence="3">
    <name type="scientific">Brachypodium distachyon</name>
    <name type="common">Purple false brome</name>
    <name type="synonym">Trachynia distachya</name>
    <dbReference type="NCBI Taxonomy" id="15368"/>
    <lineage>
        <taxon>Eukaryota</taxon>
        <taxon>Viridiplantae</taxon>
        <taxon>Streptophyta</taxon>
        <taxon>Embryophyta</taxon>
        <taxon>Tracheophyta</taxon>
        <taxon>Spermatophyta</taxon>
        <taxon>Magnoliopsida</taxon>
        <taxon>Liliopsida</taxon>
        <taxon>Poales</taxon>
        <taxon>Poaceae</taxon>
        <taxon>BOP clade</taxon>
        <taxon>Pooideae</taxon>
        <taxon>Stipodae</taxon>
        <taxon>Brachypodieae</taxon>
        <taxon>Brachypodium</taxon>
    </lineage>
</organism>